<dbReference type="Gene3D" id="1.10.10.2520">
    <property type="entry name" value="Cell wall hydrolase SleB, domain 1"/>
    <property type="match status" value="1"/>
</dbReference>
<proteinExistence type="predicted"/>
<sequence length="270" mass="30186">MKKILVTMLVILLAWSTPTAFASSNIPIYVNGQLLTPDVSPYIENDRTFVPIRFIGEALSASSIDWDGSNRAAILTFNNTTMYLPIDSRHVSINGQSYTIDAPIRIKSNRTFVPIRLISEILGYNVQWVNHSAYISNNGYAPPKEEKKYSSEDIYWLSRIVNAEAGSEPYEGKLAVANVIINRKNSSEFPNTIKGVVFDTNYGVQFTPTSDGSVYNTPSEASITAATHALNGQNNVGDALYFLNPAKSTNFWIMHNRPFYTQIKNHHFYG</sequence>
<dbReference type="EMBL" id="CP058649">
    <property type="protein sequence ID" value="QUI22678.1"/>
    <property type="molecule type" value="Genomic_DNA"/>
</dbReference>
<name>A0A8J8SGU2_9FIRM</name>
<dbReference type="Gene3D" id="6.20.240.60">
    <property type="match status" value="1"/>
</dbReference>
<keyword evidence="5" id="KW-1185">Reference proteome</keyword>
<dbReference type="KEGG" id="vpy:HZI73_10370"/>
<dbReference type="Proteomes" id="UP000683246">
    <property type="component" value="Chromosome"/>
</dbReference>
<evidence type="ECO:0000259" key="2">
    <source>
        <dbReference type="Pfam" id="PF07486"/>
    </source>
</evidence>
<evidence type="ECO:0000313" key="4">
    <source>
        <dbReference type="EMBL" id="QUI22678.1"/>
    </source>
</evidence>
<dbReference type="RefSeq" id="WP_212698170.1">
    <property type="nucleotide sequence ID" value="NZ_CP058649.1"/>
</dbReference>
<dbReference type="InterPro" id="IPR012854">
    <property type="entry name" value="Cu_amine_oxidase-like_N"/>
</dbReference>
<organism evidence="4 5">
    <name type="scientific">Vallitalea pronyensis</name>
    <dbReference type="NCBI Taxonomy" id="1348613"/>
    <lineage>
        <taxon>Bacteria</taxon>
        <taxon>Bacillati</taxon>
        <taxon>Bacillota</taxon>
        <taxon>Clostridia</taxon>
        <taxon>Lachnospirales</taxon>
        <taxon>Vallitaleaceae</taxon>
        <taxon>Vallitalea</taxon>
    </lineage>
</organism>
<evidence type="ECO:0000313" key="5">
    <source>
        <dbReference type="Proteomes" id="UP000683246"/>
    </source>
</evidence>
<evidence type="ECO:0000256" key="1">
    <source>
        <dbReference type="SAM" id="SignalP"/>
    </source>
</evidence>
<accession>A0A8J8SGU2</accession>
<gene>
    <name evidence="4" type="ORF">HZI73_10370</name>
</gene>
<keyword evidence="1" id="KW-0732">Signal</keyword>
<dbReference type="InterPro" id="IPR042047">
    <property type="entry name" value="SleB_dom1"/>
</dbReference>
<reference evidence="4" key="1">
    <citation type="submission" date="2020-07" db="EMBL/GenBank/DDBJ databases">
        <title>Vallitalea pronyensis genome.</title>
        <authorList>
            <person name="Postec A."/>
        </authorList>
    </citation>
    <scope>NUCLEOTIDE SEQUENCE</scope>
    <source>
        <strain evidence="4">FatNI3</strain>
    </source>
</reference>
<dbReference type="Pfam" id="PF07833">
    <property type="entry name" value="Cu_amine_oxidN1"/>
    <property type="match status" value="1"/>
</dbReference>
<feature type="signal peptide" evidence="1">
    <location>
        <begin position="1"/>
        <end position="22"/>
    </location>
</feature>
<dbReference type="Pfam" id="PF07486">
    <property type="entry name" value="Hydrolase_2"/>
    <property type="match status" value="1"/>
</dbReference>
<evidence type="ECO:0000259" key="3">
    <source>
        <dbReference type="Pfam" id="PF07833"/>
    </source>
</evidence>
<feature type="domain" description="Copper amine oxidase-like N-terminal" evidence="3">
    <location>
        <begin position="29"/>
        <end position="132"/>
    </location>
</feature>
<dbReference type="GO" id="GO:0016787">
    <property type="term" value="F:hydrolase activity"/>
    <property type="evidence" value="ECO:0007669"/>
    <property type="project" value="UniProtKB-KW"/>
</dbReference>
<dbReference type="AlphaFoldDB" id="A0A8J8SGU2"/>
<feature type="chain" id="PRO_5035146734" evidence="1">
    <location>
        <begin position="23"/>
        <end position="270"/>
    </location>
</feature>
<protein>
    <submittedName>
        <fullName evidence="4">Cell wall hydrolase</fullName>
    </submittedName>
</protein>
<keyword evidence="4" id="KW-0378">Hydrolase</keyword>
<feature type="domain" description="Cell wall hydrolase SleB" evidence="2">
    <location>
        <begin position="167"/>
        <end position="269"/>
    </location>
</feature>
<dbReference type="InterPro" id="IPR011105">
    <property type="entry name" value="Cell_wall_hydrolase_SleB"/>
</dbReference>
<dbReference type="SUPFAM" id="SSF55383">
    <property type="entry name" value="Copper amine oxidase, domain N"/>
    <property type="match status" value="2"/>
</dbReference>
<dbReference type="Gene3D" id="3.30.457.10">
    <property type="entry name" value="Copper amine oxidase-like, N-terminal domain"/>
    <property type="match status" value="2"/>
</dbReference>
<dbReference type="InterPro" id="IPR036582">
    <property type="entry name" value="Mao_N_sf"/>
</dbReference>